<dbReference type="RefSeq" id="WP_112279320.1">
    <property type="nucleotide sequence ID" value="NZ_MASW01000001.1"/>
</dbReference>
<reference evidence="2 3" key="1">
    <citation type="submission" date="2016-07" db="EMBL/GenBank/DDBJ databases">
        <title>Draft genome sequence of Prauserella muralis DSM 45305, isolated from a mould-covered wall in an indoor environment.</title>
        <authorList>
            <person name="Ruckert C."/>
            <person name="Albersmeier A."/>
            <person name="Jiang C.-L."/>
            <person name="Jiang Y."/>
            <person name="Kalinowski J."/>
            <person name="Schneider O."/>
            <person name="Winkler A."/>
            <person name="Zotchev S.B."/>
        </authorList>
    </citation>
    <scope>NUCLEOTIDE SEQUENCE [LARGE SCALE GENOMIC DNA]</scope>
    <source>
        <strain evidence="2 3">DSM 45305</strain>
    </source>
</reference>
<dbReference type="AlphaFoldDB" id="A0A2V4B9V3"/>
<dbReference type="Pfam" id="PF13749">
    <property type="entry name" value="HATPase_c_4"/>
    <property type="match status" value="1"/>
</dbReference>
<organism evidence="2 3">
    <name type="scientific">Prauserella muralis</name>
    <dbReference type="NCBI Taxonomy" id="588067"/>
    <lineage>
        <taxon>Bacteria</taxon>
        <taxon>Bacillati</taxon>
        <taxon>Actinomycetota</taxon>
        <taxon>Actinomycetes</taxon>
        <taxon>Pseudonocardiales</taxon>
        <taxon>Pseudonocardiaceae</taxon>
        <taxon>Prauserella</taxon>
    </lineage>
</organism>
<dbReference type="InterPro" id="IPR038461">
    <property type="entry name" value="Schlafen_AlbA_2_dom_sf"/>
</dbReference>
<protein>
    <submittedName>
        <fullName evidence="2">Transcriptional regulator</fullName>
    </submittedName>
</protein>
<evidence type="ECO:0000259" key="1">
    <source>
        <dbReference type="Pfam" id="PF04326"/>
    </source>
</evidence>
<dbReference type="Proteomes" id="UP000249915">
    <property type="component" value="Unassembled WGS sequence"/>
</dbReference>
<sequence length="584" mass="64138">MLDDDLAEMVNTLRTLGGDHATVEAKRAETKLPKSVRETLSAFANTAGGVLILGLDESQGFRATGVREATKLAADLGALCAESMEPPLRPLIQIHRFEDVDLLVAEVPELDAAQRPCHYRGTSMAQGSFIRVGDGDRRLTPYEVQLMLANRGQPREDERPVPGTSIEHLDGALVDTFLNRLRTRRPRAFAGLDTSAALHRAKVLVNEQLSLAGLLALGAYPQEFFPQLMLTLVRYPTIEGPDPHSGARFIDNVAAEGPIPVMVDETLIALRRNMSRRSTVRGPGRADSWEYPESALREAVVNALVHRDYSPLSHGAQVQVEMYPDRLVVRNPGGLYGVAREEDLGEEGISSARNATLLKLLEDVPLPGSERPVCENRGSGIPTMIAALRQAKLSPPRFTDHIASFTATFPNHTLMGEDVVRWINSLQEPGLTNSQCHGLAMLYHGEILNNQAYRNANNIDSRVATEELGDLVARGLVVAAGGRRHAQYRLTDDVRTTINSGSSPRSPRKRADRRAELLAALDGLELTRAELGAKTGLPDRTVSRWLRLLVKEGLVEPTERHLRSPTVSYRRSAKIMLDDGFGQE</sequence>
<dbReference type="Gene3D" id="3.30.565.60">
    <property type="match status" value="1"/>
</dbReference>
<dbReference type="EMBL" id="MASW01000001">
    <property type="protein sequence ID" value="PXY31292.1"/>
    <property type="molecule type" value="Genomic_DNA"/>
</dbReference>
<comment type="caution">
    <text evidence="2">The sequence shown here is derived from an EMBL/GenBank/DDBJ whole genome shotgun (WGS) entry which is preliminary data.</text>
</comment>
<dbReference type="SUPFAM" id="SSF46785">
    <property type="entry name" value="Winged helix' DNA-binding domain"/>
    <property type="match status" value="1"/>
</dbReference>
<dbReference type="OrthoDB" id="9805115at2"/>
<gene>
    <name evidence="2" type="ORF">BAY60_02505</name>
</gene>
<keyword evidence="3" id="KW-1185">Reference proteome</keyword>
<accession>A0A2V4B9V3</accession>
<dbReference type="Pfam" id="PF04326">
    <property type="entry name" value="SLFN_AlbA_2"/>
    <property type="match status" value="1"/>
</dbReference>
<feature type="domain" description="Schlafen AlbA-2" evidence="1">
    <location>
        <begin position="22"/>
        <end position="139"/>
    </location>
</feature>
<dbReference type="PANTHER" id="PTHR30595:SF6">
    <property type="entry name" value="SCHLAFEN ALBA-2 DOMAIN-CONTAINING PROTEIN"/>
    <property type="match status" value="1"/>
</dbReference>
<dbReference type="Gene3D" id="1.10.10.10">
    <property type="entry name" value="Winged helix-like DNA-binding domain superfamily/Winged helix DNA-binding domain"/>
    <property type="match status" value="1"/>
</dbReference>
<dbReference type="InterPro" id="IPR036390">
    <property type="entry name" value="WH_DNA-bd_sf"/>
</dbReference>
<proteinExistence type="predicted"/>
<dbReference type="InterPro" id="IPR038475">
    <property type="entry name" value="RecG_C_sf"/>
</dbReference>
<name>A0A2V4B9V3_9PSEU</name>
<dbReference type="PANTHER" id="PTHR30595">
    <property type="entry name" value="GLPR-RELATED TRANSCRIPTIONAL REPRESSOR"/>
    <property type="match status" value="1"/>
</dbReference>
<dbReference type="Gene3D" id="3.30.950.30">
    <property type="entry name" value="Schlafen, AAA domain"/>
    <property type="match status" value="1"/>
</dbReference>
<dbReference type="InterPro" id="IPR036388">
    <property type="entry name" value="WH-like_DNA-bd_sf"/>
</dbReference>
<evidence type="ECO:0000313" key="3">
    <source>
        <dbReference type="Proteomes" id="UP000249915"/>
    </source>
</evidence>
<evidence type="ECO:0000313" key="2">
    <source>
        <dbReference type="EMBL" id="PXY31292.1"/>
    </source>
</evidence>
<dbReference type="InterPro" id="IPR007421">
    <property type="entry name" value="Schlafen_AlbA_2_dom"/>
</dbReference>